<dbReference type="EMBL" id="JBHRSD010000015">
    <property type="protein sequence ID" value="MFC3032876.1"/>
    <property type="molecule type" value="Genomic_DNA"/>
</dbReference>
<feature type="active site" description="Charge relay system" evidence="7">
    <location>
        <position position="502"/>
    </location>
</feature>
<keyword evidence="11" id="KW-1185">Reference proteome</keyword>
<evidence type="ECO:0000256" key="6">
    <source>
        <dbReference type="ARBA" id="ARBA00022837"/>
    </source>
</evidence>
<evidence type="ECO:0000256" key="2">
    <source>
        <dbReference type="ARBA" id="ARBA00022670"/>
    </source>
</evidence>
<evidence type="ECO:0000313" key="10">
    <source>
        <dbReference type="EMBL" id="MFC3032876.1"/>
    </source>
</evidence>
<dbReference type="PANTHER" id="PTHR42884:SF14">
    <property type="entry name" value="NEUROENDOCRINE CONVERTASE 1"/>
    <property type="match status" value="1"/>
</dbReference>
<protein>
    <submittedName>
        <fullName evidence="10">S8 family serine peptidase</fullName>
    </submittedName>
</protein>
<dbReference type="PROSITE" id="PS51892">
    <property type="entry name" value="SUBTILASE"/>
    <property type="match status" value="1"/>
</dbReference>
<evidence type="ECO:0000256" key="8">
    <source>
        <dbReference type="SAM" id="SignalP"/>
    </source>
</evidence>
<evidence type="ECO:0000256" key="3">
    <source>
        <dbReference type="ARBA" id="ARBA00022729"/>
    </source>
</evidence>
<accession>A0ABV7CK83</accession>
<sequence>MPNYQFKLSALTLAMTVVLSGCGGSNDNQTSGTTPPPVQQALSAQDVTVTDAKQWLPSALTLKANKDIGNAQIQFFEGDTEVLADNGVYTFSHGVVLKTDNEYSYTSLNGESATIGYALKLGTESAKAKILIKEVGSDPLVNEQWHLRNTAQSGFLFDATFTDALVELAGEETANQALAMWQEKLVAGEDINVLPAYLSGALGQDTISVVVDTGADIDHPDLINNVLPGRSLDLARWSADRTNPNDNGEGHGTAVAGIIAAEGWNGIGGHGVAPKSQLIAMRYLQPSERWDTYEGTSFEFVRNAELAAHGYPNSGISVDEPVVAFNRSYGYGELKRFQTQSNFYEQLERYPTDELRQGKGALNIKAAGNDFDWCGIHPNLTCTNANFARSQSHLFYQTVAAINTDGKQSSYSSNGANVLWSAPAGEASYNAPGTVTTDIVGCLDGMSAYQGAKLVGSNGAFGNFGISALAYMPLSTANGFNYSAAHAQNSNCNYTNTMNGTSAAAPMVSGVVALVVSANPELNWRDVKDIMIRSTTQNDPQDPIVNVENADGKVFQAHAGWITNAAGLKFNNRYGFGRVNAGKAVALAKAHEEALPALEVSEWLDVSPQALLTIPNNDVDGVTISFNVPDDLVVEAVRLKVDIQNSDKQTFNHATERFDLNSTAGVDLAMEIISPAATRSQLLTSKQALTETATANYLLKDAAMMSNAFYGESAQGQWQVRFADVGGDSVNVQLGSQRVTLNDNLVSSQVEKVRFQIYGHKKPQ</sequence>
<dbReference type="PROSITE" id="PS51829">
    <property type="entry name" value="P_HOMO_B"/>
    <property type="match status" value="1"/>
</dbReference>
<organism evidence="10 11">
    <name type="scientific">Pseudoalteromonas fenneropenaei</name>
    <dbReference type="NCBI Taxonomy" id="1737459"/>
    <lineage>
        <taxon>Bacteria</taxon>
        <taxon>Pseudomonadati</taxon>
        <taxon>Pseudomonadota</taxon>
        <taxon>Gammaproteobacteria</taxon>
        <taxon>Alteromonadales</taxon>
        <taxon>Pseudoalteromonadaceae</taxon>
        <taxon>Pseudoalteromonas</taxon>
    </lineage>
</organism>
<feature type="domain" description="P/Homo B" evidence="9">
    <location>
        <begin position="606"/>
        <end position="763"/>
    </location>
</feature>
<reference evidence="11" key="1">
    <citation type="journal article" date="2019" name="Int. J. Syst. Evol. Microbiol.">
        <title>The Global Catalogue of Microorganisms (GCM) 10K type strain sequencing project: providing services to taxonomists for standard genome sequencing and annotation.</title>
        <authorList>
            <consortium name="The Broad Institute Genomics Platform"/>
            <consortium name="The Broad Institute Genome Sequencing Center for Infectious Disease"/>
            <person name="Wu L."/>
            <person name="Ma J."/>
        </authorList>
    </citation>
    <scope>NUCLEOTIDE SEQUENCE [LARGE SCALE GENOMIC DNA]</scope>
    <source>
        <strain evidence="11">KCTC 42730</strain>
    </source>
</reference>
<keyword evidence="4 7" id="KW-0378">Hydrolase</keyword>
<dbReference type="PROSITE" id="PS00138">
    <property type="entry name" value="SUBTILASE_SER"/>
    <property type="match status" value="1"/>
</dbReference>
<dbReference type="InterPro" id="IPR023828">
    <property type="entry name" value="Peptidase_S8_Ser-AS"/>
</dbReference>
<dbReference type="Proteomes" id="UP001595453">
    <property type="component" value="Unassembled WGS sequence"/>
</dbReference>
<comment type="similarity">
    <text evidence="1">Belongs to the peptidase S8 family. Furin subfamily.</text>
</comment>
<dbReference type="Gene3D" id="3.40.50.200">
    <property type="entry name" value="Peptidase S8/S53 domain"/>
    <property type="match status" value="1"/>
</dbReference>
<dbReference type="Pfam" id="PF00082">
    <property type="entry name" value="Peptidase_S8"/>
    <property type="match status" value="1"/>
</dbReference>
<evidence type="ECO:0000256" key="5">
    <source>
        <dbReference type="ARBA" id="ARBA00022825"/>
    </source>
</evidence>
<dbReference type="SUPFAM" id="SSF52743">
    <property type="entry name" value="Subtilisin-like"/>
    <property type="match status" value="1"/>
</dbReference>
<dbReference type="InterPro" id="IPR002884">
    <property type="entry name" value="P_dom"/>
</dbReference>
<keyword evidence="5 7" id="KW-0720">Serine protease</keyword>
<dbReference type="Pfam" id="PF01483">
    <property type="entry name" value="P_proprotein"/>
    <property type="match status" value="1"/>
</dbReference>
<evidence type="ECO:0000256" key="7">
    <source>
        <dbReference type="PROSITE-ProRule" id="PRU01240"/>
    </source>
</evidence>
<dbReference type="PROSITE" id="PS51257">
    <property type="entry name" value="PROKAR_LIPOPROTEIN"/>
    <property type="match status" value="1"/>
</dbReference>
<name>A0ABV7CK83_9GAMM</name>
<dbReference type="InterPro" id="IPR015500">
    <property type="entry name" value="Peptidase_S8_subtilisin-rel"/>
</dbReference>
<keyword evidence="3 8" id="KW-0732">Signal</keyword>
<dbReference type="PANTHER" id="PTHR42884">
    <property type="entry name" value="PROPROTEIN CONVERTASE SUBTILISIN/KEXIN-RELATED"/>
    <property type="match status" value="1"/>
</dbReference>
<dbReference type="SUPFAM" id="SSF49785">
    <property type="entry name" value="Galactose-binding domain-like"/>
    <property type="match status" value="1"/>
</dbReference>
<dbReference type="CDD" id="cd04059">
    <property type="entry name" value="Peptidases_S8_Protein_convertases_Kexins_Furin-like"/>
    <property type="match status" value="1"/>
</dbReference>
<feature type="chain" id="PRO_5046123381" evidence="8">
    <location>
        <begin position="24"/>
        <end position="764"/>
    </location>
</feature>
<keyword evidence="2 7" id="KW-0645">Protease</keyword>
<dbReference type="InterPro" id="IPR036852">
    <property type="entry name" value="Peptidase_S8/S53_dom_sf"/>
</dbReference>
<dbReference type="InterPro" id="IPR008979">
    <property type="entry name" value="Galactose-bd-like_sf"/>
</dbReference>
<feature type="signal peptide" evidence="8">
    <location>
        <begin position="1"/>
        <end position="23"/>
    </location>
</feature>
<gene>
    <name evidence="10" type="ORF">ACFOEE_10125</name>
</gene>
<dbReference type="Gene3D" id="2.60.120.260">
    <property type="entry name" value="Galactose-binding domain-like"/>
    <property type="match status" value="1"/>
</dbReference>
<proteinExistence type="inferred from homology"/>
<dbReference type="PRINTS" id="PR00723">
    <property type="entry name" value="SUBTILISIN"/>
</dbReference>
<evidence type="ECO:0000313" key="11">
    <source>
        <dbReference type="Proteomes" id="UP001595453"/>
    </source>
</evidence>
<evidence type="ECO:0000259" key="9">
    <source>
        <dbReference type="PROSITE" id="PS51829"/>
    </source>
</evidence>
<feature type="active site" description="Charge relay system" evidence="7">
    <location>
        <position position="251"/>
    </location>
</feature>
<comment type="caution">
    <text evidence="10">The sequence shown here is derived from an EMBL/GenBank/DDBJ whole genome shotgun (WGS) entry which is preliminary data.</text>
</comment>
<evidence type="ECO:0000256" key="4">
    <source>
        <dbReference type="ARBA" id="ARBA00022801"/>
    </source>
</evidence>
<keyword evidence="6" id="KW-0106">Calcium</keyword>
<dbReference type="InterPro" id="IPR034182">
    <property type="entry name" value="Kexin/furin"/>
</dbReference>
<dbReference type="RefSeq" id="WP_377123801.1">
    <property type="nucleotide sequence ID" value="NZ_JBHRSD010000015.1"/>
</dbReference>
<dbReference type="PROSITE" id="PS00137">
    <property type="entry name" value="SUBTILASE_HIS"/>
    <property type="match status" value="1"/>
</dbReference>
<feature type="active site" description="Charge relay system" evidence="7">
    <location>
        <position position="212"/>
    </location>
</feature>
<dbReference type="InterPro" id="IPR000209">
    <property type="entry name" value="Peptidase_S8/S53_dom"/>
</dbReference>
<evidence type="ECO:0000256" key="1">
    <source>
        <dbReference type="ARBA" id="ARBA00005325"/>
    </source>
</evidence>
<dbReference type="InterPro" id="IPR022398">
    <property type="entry name" value="Peptidase_S8_His-AS"/>
</dbReference>